<evidence type="ECO:0000256" key="1">
    <source>
        <dbReference type="SAM" id="MobiDB-lite"/>
    </source>
</evidence>
<protein>
    <submittedName>
        <fullName evidence="2">Uncharacterized protein</fullName>
    </submittedName>
</protein>
<organism evidence="2 3">
    <name type="scientific">Dactylosporangium sucinum</name>
    <dbReference type="NCBI Taxonomy" id="1424081"/>
    <lineage>
        <taxon>Bacteria</taxon>
        <taxon>Bacillati</taxon>
        <taxon>Actinomycetota</taxon>
        <taxon>Actinomycetes</taxon>
        <taxon>Micromonosporales</taxon>
        <taxon>Micromonosporaceae</taxon>
        <taxon>Dactylosporangium</taxon>
    </lineage>
</organism>
<name>A0A917TY17_9ACTN</name>
<reference evidence="2" key="1">
    <citation type="journal article" date="2014" name="Int. J. Syst. Evol. Microbiol.">
        <title>Complete genome sequence of Corynebacterium casei LMG S-19264T (=DSM 44701T), isolated from a smear-ripened cheese.</title>
        <authorList>
            <consortium name="US DOE Joint Genome Institute (JGI-PGF)"/>
            <person name="Walter F."/>
            <person name="Albersmeier A."/>
            <person name="Kalinowski J."/>
            <person name="Ruckert C."/>
        </authorList>
    </citation>
    <scope>NUCLEOTIDE SEQUENCE</scope>
    <source>
        <strain evidence="2">JCM 19831</strain>
    </source>
</reference>
<gene>
    <name evidence="2" type="ORF">GCM10007977_051020</name>
</gene>
<feature type="region of interest" description="Disordered" evidence="1">
    <location>
        <begin position="33"/>
        <end position="62"/>
    </location>
</feature>
<dbReference type="EMBL" id="BMPI01000025">
    <property type="protein sequence ID" value="GGM43287.1"/>
    <property type="molecule type" value="Genomic_DNA"/>
</dbReference>
<dbReference type="AlphaFoldDB" id="A0A917TY17"/>
<comment type="caution">
    <text evidence="2">The sequence shown here is derived from an EMBL/GenBank/DDBJ whole genome shotgun (WGS) entry which is preliminary data.</text>
</comment>
<keyword evidence="3" id="KW-1185">Reference proteome</keyword>
<sequence>MPAERIRATLKQRIADTAPATGTDPIRRIHAFFGNRTGEPGSTRVTGNVSDHGPITSGRFSG</sequence>
<evidence type="ECO:0000313" key="2">
    <source>
        <dbReference type="EMBL" id="GGM43287.1"/>
    </source>
</evidence>
<proteinExistence type="predicted"/>
<dbReference type="Proteomes" id="UP000642070">
    <property type="component" value="Unassembled WGS sequence"/>
</dbReference>
<evidence type="ECO:0000313" key="3">
    <source>
        <dbReference type="Proteomes" id="UP000642070"/>
    </source>
</evidence>
<accession>A0A917TY17</accession>
<reference evidence="2" key="2">
    <citation type="submission" date="2020-09" db="EMBL/GenBank/DDBJ databases">
        <authorList>
            <person name="Sun Q."/>
            <person name="Ohkuma M."/>
        </authorList>
    </citation>
    <scope>NUCLEOTIDE SEQUENCE</scope>
    <source>
        <strain evidence="2">JCM 19831</strain>
    </source>
</reference>